<name>A0ABN4KFF0_9FLAO</name>
<dbReference type="RefSeq" id="WP_066431286.1">
    <property type="nucleotide sequence ID" value="NZ_LT906449.1"/>
</dbReference>
<keyword evidence="2" id="KW-1185">Reference proteome</keyword>
<protein>
    <submittedName>
        <fullName evidence="1">Uncharacterized protein</fullName>
    </submittedName>
</protein>
<gene>
    <name evidence="1" type="ORF">AXF12_11210</name>
</gene>
<dbReference type="EMBL" id="CP014227">
    <property type="protein sequence ID" value="AMD86025.1"/>
    <property type="molecule type" value="Genomic_DNA"/>
</dbReference>
<dbReference type="Proteomes" id="UP000065822">
    <property type="component" value="Chromosome"/>
</dbReference>
<sequence length="81" mass="9230">MIMLNYKRHTDAEEALALDAVEEPLAPLTAAERVQITQARERMAQGIYVSSEERKQYIKEFFIKEDKKYAGTMGQGGFTKS</sequence>
<evidence type="ECO:0000313" key="2">
    <source>
        <dbReference type="Proteomes" id="UP000065822"/>
    </source>
</evidence>
<evidence type="ECO:0000313" key="1">
    <source>
        <dbReference type="EMBL" id="AMD86025.1"/>
    </source>
</evidence>
<reference evidence="1 2" key="1">
    <citation type="submission" date="2016-02" db="EMBL/GenBank/DDBJ databases">
        <authorList>
            <person name="Holder M.E."/>
            <person name="Ajami N.J."/>
            <person name="Petrosino J.F."/>
        </authorList>
    </citation>
    <scope>NUCLEOTIDE SEQUENCE [LARGE SCALE GENOMIC DNA]</scope>
    <source>
        <strain evidence="1 2">CCUG 32990</strain>
    </source>
</reference>
<proteinExistence type="predicted"/>
<accession>A0ABN4KFF0</accession>
<organism evidence="1 2">
    <name type="scientific">Capnocytophaga haemolytica</name>
    <dbReference type="NCBI Taxonomy" id="45243"/>
    <lineage>
        <taxon>Bacteria</taxon>
        <taxon>Pseudomonadati</taxon>
        <taxon>Bacteroidota</taxon>
        <taxon>Flavobacteriia</taxon>
        <taxon>Flavobacteriales</taxon>
        <taxon>Flavobacteriaceae</taxon>
        <taxon>Capnocytophaga</taxon>
    </lineage>
</organism>